<dbReference type="PANTHER" id="PTHR10424">
    <property type="entry name" value="VIRAL ENVELOPE PROTEIN"/>
    <property type="match status" value="1"/>
</dbReference>
<reference evidence="15" key="2">
    <citation type="submission" date="2025-09" db="UniProtKB">
        <authorList>
            <consortium name="Ensembl"/>
        </authorList>
    </citation>
    <scope>IDENTIFICATION</scope>
</reference>
<evidence type="ECO:0000313" key="16">
    <source>
        <dbReference type="Proteomes" id="UP001108240"/>
    </source>
</evidence>
<evidence type="ECO:0000313" key="15">
    <source>
        <dbReference type="Ensembl" id="ENSCCRP00000115137.1"/>
    </source>
</evidence>
<keyword evidence="8 14" id="KW-1133">Transmembrane helix</keyword>
<proteinExistence type="predicted"/>
<dbReference type="OMA" id="RIDEQHH"/>
<keyword evidence="12" id="KW-0325">Glycoprotein</keyword>
<dbReference type="PANTHER" id="PTHR10424:SF81">
    <property type="entry name" value="ERVV2 PROTEIN"/>
    <property type="match status" value="1"/>
</dbReference>
<evidence type="ECO:0000256" key="13">
    <source>
        <dbReference type="ARBA" id="ARBA00023288"/>
    </source>
</evidence>
<comment type="subcellular location">
    <subcellularLocation>
        <location evidence="1">Host cell membrane</location>
        <topology evidence="1">Single-pass type I membrane protein</topology>
    </subcellularLocation>
    <subcellularLocation>
        <location evidence="2">Host endomembrane system</location>
        <topology evidence="2">Peripheral membrane protein</topology>
    </subcellularLocation>
    <subcellularLocation>
        <location evidence="3">Virion membrane</location>
        <topology evidence="3">Single-pass type I membrane protein</topology>
    </subcellularLocation>
</comment>
<organism evidence="15 16">
    <name type="scientific">Cyprinus carpio carpio</name>
    <dbReference type="NCBI Taxonomy" id="630221"/>
    <lineage>
        <taxon>Eukaryota</taxon>
        <taxon>Metazoa</taxon>
        <taxon>Chordata</taxon>
        <taxon>Craniata</taxon>
        <taxon>Vertebrata</taxon>
        <taxon>Euteleostomi</taxon>
        <taxon>Actinopterygii</taxon>
        <taxon>Neopterygii</taxon>
        <taxon>Teleostei</taxon>
        <taxon>Ostariophysi</taxon>
        <taxon>Cypriniformes</taxon>
        <taxon>Cyprinidae</taxon>
        <taxon>Cyprininae</taxon>
        <taxon>Cyprinus</taxon>
    </lineage>
</organism>
<evidence type="ECO:0000256" key="1">
    <source>
        <dbReference type="ARBA" id="ARBA00004402"/>
    </source>
</evidence>
<evidence type="ECO:0000256" key="6">
    <source>
        <dbReference type="ARBA" id="ARBA00022692"/>
    </source>
</evidence>
<evidence type="ECO:0000256" key="4">
    <source>
        <dbReference type="ARBA" id="ARBA00022511"/>
    </source>
</evidence>
<evidence type="ECO:0000256" key="9">
    <source>
        <dbReference type="ARBA" id="ARBA00023136"/>
    </source>
</evidence>
<reference evidence="15" key="1">
    <citation type="submission" date="2025-08" db="UniProtKB">
        <authorList>
            <consortium name="Ensembl"/>
        </authorList>
    </citation>
    <scope>IDENTIFICATION</scope>
</reference>
<name>A0A9J7Y4Q2_CYPCA</name>
<keyword evidence="6 14" id="KW-0812">Transmembrane</keyword>
<evidence type="ECO:0000256" key="14">
    <source>
        <dbReference type="SAM" id="Phobius"/>
    </source>
</evidence>
<keyword evidence="11" id="KW-1015">Disulfide bond</keyword>
<evidence type="ECO:0000256" key="11">
    <source>
        <dbReference type="ARBA" id="ARBA00023157"/>
    </source>
</evidence>
<dbReference type="Gene3D" id="1.10.287.210">
    <property type="match status" value="1"/>
</dbReference>
<keyword evidence="13" id="KW-0449">Lipoprotein</keyword>
<dbReference type="Ensembl" id="ENSCCRT00000188691.1">
    <property type="protein sequence ID" value="ENSCCRP00000115137.1"/>
    <property type="gene ID" value="ENSCCRG00000075691.1"/>
</dbReference>
<keyword evidence="9 14" id="KW-0472">Membrane</keyword>
<evidence type="ECO:0000256" key="5">
    <source>
        <dbReference type="ARBA" id="ARBA00022581"/>
    </source>
</evidence>
<evidence type="ECO:0000256" key="3">
    <source>
        <dbReference type="ARBA" id="ARBA00004563"/>
    </source>
</evidence>
<evidence type="ECO:0000256" key="2">
    <source>
        <dbReference type="ARBA" id="ARBA00004531"/>
    </source>
</evidence>
<dbReference type="InterPro" id="IPR018154">
    <property type="entry name" value="TLV/ENV_coat_polyprotein"/>
</dbReference>
<dbReference type="GeneTree" id="ENSGT00530000064449"/>
<feature type="transmembrane region" description="Helical" evidence="14">
    <location>
        <begin position="528"/>
        <end position="554"/>
    </location>
</feature>
<dbReference type="Proteomes" id="UP001108240">
    <property type="component" value="Unplaced"/>
</dbReference>
<sequence length="615" mass="70998">MQEKVTRKDQRHMMKCKLTRAQRKIHKELLSSCQTKWRGQRMTLTTCLKTILCLMHLIMQTQTQPMESNLTSLQLTFQPLNKSDNDINTTEPMVIKNRRNTDYDVQGDEDINHIDALWDTAQNNEWYKWAAFTARETGKENCLLCSKSPLNKVTAIPNPYDYQECAKFGRNFCHLTDFTRPYCFAECLGFLGNPKLTDYFFRPLWGSWCQYSDVSQNIKIEKRKVEIPKWYSIDYKQEYECFHKPKGTQDVGKFKGKCAIIWYIDKKNSWKSGIPSRAPEQLALGTTNGSKITPKECENQTIALPSIEIYEDQSLIIADFFWICGGERLLPSLPVGWKGICVRVRLLQEVNMAQWGTKSSTNREDNRIKRGYEPDPNVYLDSIGQPRGIPNEFKARDEIKSGFESIFVWITPNKNAEWINYIYYNQQRFINYTDDALTLLGDQVHATSRMTWQNRQALNWLLADKGGVCVMFGDQCCTFIPNNTAPGGAFSEVMTKIKKLRAEVTTNAGRDKQIWDWIDLKFGAWGAWFAKLGMFLGVAILIGGVLFCCVLPILRTLIVNATAKQMEVIKVPNNQQIITERSLKEYYEGWLNKLNLNEQTFDDSSSDSNEDDEEV</sequence>
<evidence type="ECO:0000256" key="10">
    <source>
        <dbReference type="ARBA" id="ARBA00023139"/>
    </source>
</evidence>
<keyword evidence="7" id="KW-1043">Host membrane</keyword>
<evidence type="ECO:0000256" key="12">
    <source>
        <dbReference type="ARBA" id="ARBA00023180"/>
    </source>
</evidence>
<accession>A0A9J7Y4Q2</accession>
<dbReference type="AlphaFoldDB" id="A0A9J7Y4Q2"/>
<dbReference type="SUPFAM" id="SSF58069">
    <property type="entry name" value="Virus ectodomain"/>
    <property type="match status" value="1"/>
</dbReference>
<evidence type="ECO:0000256" key="8">
    <source>
        <dbReference type="ARBA" id="ARBA00022989"/>
    </source>
</evidence>
<keyword evidence="4" id="KW-1032">Host cell membrane</keyword>
<keyword evidence="16" id="KW-1185">Reference proteome</keyword>
<keyword evidence="5" id="KW-0945">Host-virus interaction</keyword>
<evidence type="ECO:0000256" key="7">
    <source>
        <dbReference type="ARBA" id="ARBA00022870"/>
    </source>
</evidence>
<protein>
    <submittedName>
        <fullName evidence="15">Uncharacterized protein</fullName>
    </submittedName>
</protein>
<keyword evidence="10" id="KW-0564">Palmitate</keyword>